<evidence type="ECO:0000313" key="1">
    <source>
        <dbReference type="Proteomes" id="UP000694888"/>
    </source>
</evidence>
<accession>A0ABM1ACE9</accession>
<sequence>MVWVASGIIVGTPKVMSQFVKDFRAARSELLAQNMMSTAQQILAALYSKKMKAQPSIGYSLYSCKEGQFGMYRSDRVYFCFGFKCKEAAEIRSVGNNGTVTKIPG</sequence>
<dbReference type="GeneID" id="101860858"/>
<evidence type="ECO:0000313" key="2">
    <source>
        <dbReference type="RefSeq" id="XP_012945041.1"/>
    </source>
</evidence>
<name>A0ABM1ACE9_APLCA</name>
<protein>
    <submittedName>
        <fullName evidence="2">Uncharacterized protein LOC101860858</fullName>
    </submittedName>
</protein>
<proteinExistence type="predicted"/>
<gene>
    <name evidence="2" type="primary">LOC101860858</name>
</gene>
<dbReference type="RefSeq" id="XP_012945041.1">
    <property type="nucleotide sequence ID" value="XM_013089587.1"/>
</dbReference>
<reference evidence="2" key="1">
    <citation type="submission" date="2025-08" db="UniProtKB">
        <authorList>
            <consortium name="RefSeq"/>
        </authorList>
    </citation>
    <scope>IDENTIFICATION</scope>
</reference>
<keyword evidence="1" id="KW-1185">Reference proteome</keyword>
<dbReference type="Proteomes" id="UP000694888">
    <property type="component" value="Unplaced"/>
</dbReference>
<organism evidence="1 2">
    <name type="scientific">Aplysia californica</name>
    <name type="common">California sea hare</name>
    <dbReference type="NCBI Taxonomy" id="6500"/>
    <lineage>
        <taxon>Eukaryota</taxon>
        <taxon>Metazoa</taxon>
        <taxon>Spiralia</taxon>
        <taxon>Lophotrochozoa</taxon>
        <taxon>Mollusca</taxon>
        <taxon>Gastropoda</taxon>
        <taxon>Heterobranchia</taxon>
        <taxon>Euthyneura</taxon>
        <taxon>Tectipleura</taxon>
        <taxon>Aplysiida</taxon>
        <taxon>Aplysioidea</taxon>
        <taxon>Aplysiidae</taxon>
        <taxon>Aplysia</taxon>
    </lineage>
</organism>